<name>A0A136WFI1_9FIRM</name>
<reference evidence="5 6" key="1">
    <citation type="submission" date="2016-01" db="EMBL/GenBank/DDBJ databases">
        <title>Genome sequence of Clostridium neopropionicum X4, DSM-3847.</title>
        <authorList>
            <person name="Poehlein A."/>
            <person name="Beck M.H."/>
            <person name="Bengelsdorf F.R."/>
            <person name="Daniel R."/>
            <person name="Duerre P."/>
        </authorList>
    </citation>
    <scope>NUCLEOTIDE SEQUENCE [LARGE SCALE GENOMIC DNA]</scope>
    <source>
        <strain evidence="5 6">DSM-3847</strain>
    </source>
</reference>
<dbReference type="InterPro" id="IPR036390">
    <property type="entry name" value="WH_DNA-bd_sf"/>
</dbReference>
<dbReference type="OrthoDB" id="9808725at2"/>
<keyword evidence="1" id="KW-0805">Transcription regulation</keyword>
<comment type="caution">
    <text evidence="5">The sequence shown here is derived from an EMBL/GenBank/DDBJ whole genome shotgun (WGS) entry which is preliminary data.</text>
</comment>
<evidence type="ECO:0000259" key="4">
    <source>
        <dbReference type="PROSITE" id="PS50995"/>
    </source>
</evidence>
<dbReference type="Pfam" id="PF01047">
    <property type="entry name" value="MarR"/>
    <property type="match status" value="1"/>
</dbReference>
<dbReference type="PANTHER" id="PTHR42756">
    <property type="entry name" value="TRANSCRIPTIONAL REGULATOR, MARR"/>
    <property type="match status" value="1"/>
</dbReference>
<evidence type="ECO:0000256" key="1">
    <source>
        <dbReference type="ARBA" id="ARBA00023015"/>
    </source>
</evidence>
<dbReference type="RefSeq" id="WP_066085921.1">
    <property type="nucleotide sequence ID" value="NZ_LRVM01000003.1"/>
</dbReference>
<dbReference type="PROSITE" id="PS50995">
    <property type="entry name" value="HTH_MARR_2"/>
    <property type="match status" value="1"/>
</dbReference>
<dbReference type="InterPro" id="IPR036388">
    <property type="entry name" value="WH-like_DNA-bd_sf"/>
</dbReference>
<keyword evidence="6" id="KW-1185">Reference proteome</keyword>
<evidence type="ECO:0000313" key="6">
    <source>
        <dbReference type="Proteomes" id="UP000070539"/>
    </source>
</evidence>
<dbReference type="InterPro" id="IPR000835">
    <property type="entry name" value="HTH_MarR-typ"/>
</dbReference>
<dbReference type="AlphaFoldDB" id="A0A136WFI1"/>
<gene>
    <name evidence="5" type="primary">yusO_2</name>
    <name evidence="5" type="ORF">CLNEO_11710</name>
</gene>
<accession>A0A136WFI1</accession>
<protein>
    <submittedName>
        <fullName evidence="5">Putative HTH-type transcriptional regulator YusO</fullName>
    </submittedName>
</protein>
<dbReference type="GO" id="GO:0003700">
    <property type="term" value="F:DNA-binding transcription factor activity"/>
    <property type="evidence" value="ECO:0007669"/>
    <property type="project" value="InterPro"/>
</dbReference>
<sequence>MFFSDEIAKKREVLGNHVSDFSFTLSIVLKLYHMHMMRSAQEIGLSRGQPRILMSLATKNLQTQKELSDFFQVKPASMTDTLKRMERDELIERVRDEKDMRNIRVSLTPKGWDKFHAFIKKGASIDEVAFVGFTEKERDVCLKLFMRILDNLNKELQEMRE</sequence>
<dbReference type="STRING" id="36847.CLNEO_11710"/>
<dbReference type="PANTHER" id="PTHR42756:SF1">
    <property type="entry name" value="TRANSCRIPTIONAL REPRESSOR OF EMRAB OPERON"/>
    <property type="match status" value="1"/>
</dbReference>
<dbReference type="SUPFAM" id="SSF46785">
    <property type="entry name" value="Winged helix' DNA-binding domain"/>
    <property type="match status" value="1"/>
</dbReference>
<dbReference type="Proteomes" id="UP000070539">
    <property type="component" value="Unassembled WGS sequence"/>
</dbReference>
<dbReference type="Gene3D" id="1.10.10.10">
    <property type="entry name" value="Winged helix-like DNA-binding domain superfamily/Winged helix DNA-binding domain"/>
    <property type="match status" value="1"/>
</dbReference>
<dbReference type="GO" id="GO:0003677">
    <property type="term" value="F:DNA binding"/>
    <property type="evidence" value="ECO:0007669"/>
    <property type="project" value="UniProtKB-KW"/>
</dbReference>
<dbReference type="SMART" id="SM00347">
    <property type="entry name" value="HTH_MARR"/>
    <property type="match status" value="1"/>
</dbReference>
<keyword evidence="2" id="KW-0238">DNA-binding</keyword>
<evidence type="ECO:0000313" key="5">
    <source>
        <dbReference type="EMBL" id="KXL53200.1"/>
    </source>
</evidence>
<proteinExistence type="predicted"/>
<organism evidence="5 6">
    <name type="scientific">Anaerotignum neopropionicum</name>
    <dbReference type="NCBI Taxonomy" id="36847"/>
    <lineage>
        <taxon>Bacteria</taxon>
        <taxon>Bacillati</taxon>
        <taxon>Bacillota</taxon>
        <taxon>Clostridia</taxon>
        <taxon>Lachnospirales</taxon>
        <taxon>Anaerotignaceae</taxon>
        <taxon>Anaerotignum</taxon>
    </lineage>
</organism>
<evidence type="ECO:0000256" key="2">
    <source>
        <dbReference type="ARBA" id="ARBA00023125"/>
    </source>
</evidence>
<evidence type="ECO:0000256" key="3">
    <source>
        <dbReference type="ARBA" id="ARBA00023163"/>
    </source>
</evidence>
<dbReference type="EMBL" id="LRVM01000003">
    <property type="protein sequence ID" value="KXL53200.1"/>
    <property type="molecule type" value="Genomic_DNA"/>
</dbReference>
<feature type="domain" description="HTH marR-type" evidence="4">
    <location>
        <begin position="18"/>
        <end position="150"/>
    </location>
</feature>
<keyword evidence="3" id="KW-0804">Transcription</keyword>